<feature type="transmembrane region" description="Helical" evidence="12">
    <location>
        <begin position="161"/>
        <end position="185"/>
    </location>
</feature>
<keyword evidence="4 12" id="KW-0328">Glycosyltransferase</keyword>
<feature type="coiled-coil region" evidence="13">
    <location>
        <begin position="1044"/>
        <end position="1071"/>
    </location>
</feature>
<accession>A0A653CP29</accession>
<evidence type="ECO:0000256" key="3">
    <source>
        <dbReference type="ARBA" id="ARBA00007063"/>
    </source>
</evidence>
<evidence type="ECO:0000256" key="5">
    <source>
        <dbReference type="ARBA" id="ARBA00022679"/>
    </source>
</evidence>
<dbReference type="InterPro" id="IPR005599">
    <property type="entry name" value="GPI_mannosylTrfase"/>
</dbReference>
<feature type="transmembrane region" description="Helical" evidence="12">
    <location>
        <begin position="301"/>
        <end position="321"/>
    </location>
</feature>
<protein>
    <recommendedName>
        <fullName evidence="12">Mannosyltransferase</fullName>
        <ecNumber evidence="12">2.4.1.-</ecNumber>
    </recommendedName>
</protein>
<dbReference type="UniPathway" id="UPA00378"/>
<keyword evidence="7 12" id="KW-0256">Endoplasmic reticulum</keyword>
<comment type="catalytic activity">
    <reaction evidence="11">
        <text>an alpha-D-Man-(1-&gt;2)-alpha-D-Man-(1-&gt;2)-alpha-D-Man-(1-&gt;3)-[alpha-D-Man-(1-&gt;2)-alpha-D-Man-(1-&gt;3)-alpha-D-Man-(1-&gt;6)]-beta-D-Man-(1-&gt;4)-beta-D-GlcNAc-(1-&gt;4)-alpha-D-GlcNAc-diphospho-di-trans,poly-cis-dolichol + a di-trans,poly-cis-dolichyl beta-D-mannosyl phosphate = an alpha-D-Man-(1-&gt;2)-alpha-D-Man-(1-&gt;2)-alpha-D-Man-(1-&gt;3)-[alpha-D-Man-(1-&gt;2)-alpha-D-Man-(1-&gt;3)-[alpha-D-Man-(1-&gt;6)]-alpha-D-Man-(1-&gt;6)]-beta-D-Man-(1-&gt;4)-beta-D-GlcNAc-(1-&gt;4)-alpha-D-GlcNAc-diphospho-di-trans,poly-cis-dolichol + a di-trans,poly-cis-dolichyl phosphate + H(+)</text>
        <dbReference type="Rhea" id="RHEA:29535"/>
        <dbReference type="Rhea" id="RHEA-COMP:19498"/>
        <dbReference type="Rhea" id="RHEA-COMP:19501"/>
        <dbReference type="Rhea" id="RHEA-COMP:19518"/>
        <dbReference type="Rhea" id="RHEA-COMP:19519"/>
        <dbReference type="ChEBI" id="CHEBI:15378"/>
        <dbReference type="ChEBI" id="CHEBI:57683"/>
        <dbReference type="ChEBI" id="CHEBI:58211"/>
        <dbReference type="ChEBI" id="CHEBI:132517"/>
        <dbReference type="ChEBI" id="CHEBI:132519"/>
        <dbReference type="EC" id="2.4.1.260"/>
    </reaction>
    <physiologicalReaction direction="left-to-right" evidence="11">
        <dbReference type="Rhea" id="RHEA:29536"/>
    </physiologicalReaction>
</comment>
<evidence type="ECO:0000313" key="15">
    <source>
        <dbReference type="EMBL" id="VEN49429.1"/>
    </source>
</evidence>
<feature type="compositionally biased region" description="Basic and acidic residues" evidence="14">
    <location>
        <begin position="574"/>
        <end position="630"/>
    </location>
</feature>
<evidence type="ECO:0000313" key="16">
    <source>
        <dbReference type="Proteomes" id="UP000410492"/>
    </source>
</evidence>
<feature type="region of interest" description="Disordered" evidence="14">
    <location>
        <begin position="487"/>
        <end position="630"/>
    </location>
</feature>
<dbReference type="AlphaFoldDB" id="A0A653CP29"/>
<dbReference type="Proteomes" id="UP000410492">
    <property type="component" value="Unassembled WGS sequence"/>
</dbReference>
<feature type="region of interest" description="Disordered" evidence="14">
    <location>
        <begin position="651"/>
        <end position="671"/>
    </location>
</feature>
<feature type="transmembrane region" description="Helical" evidence="12">
    <location>
        <begin position="139"/>
        <end position="155"/>
    </location>
</feature>
<dbReference type="EMBL" id="CAACVG010008349">
    <property type="protein sequence ID" value="VEN49429.1"/>
    <property type="molecule type" value="Genomic_DNA"/>
</dbReference>
<dbReference type="Pfam" id="PF03901">
    <property type="entry name" value="Glyco_transf_22"/>
    <property type="match status" value="1"/>
</dbReference>
<name>A0A653CP29_CALMS</name>
<evidence type="ECO:0000256" key="2">
    <source>
        <dbReference type="ARBA" id="ARBA00004922"/>
    </source>
</evidence>
<evidence type="ECO:0000256" key="12">
    <source>
        <dbReference type="RuleBase" id="RU363075"/>
    </source>
</evidence>
<feature type="compositionally biased region" description="Acidic residues" evidence="14">
    <location>
        <begin position="548"/>
        <end position="557"/>
    </location>
</feature>
<dbReference type="GO" id="GO:0005789">
    <property type="term" value="C:endoplasmic reticulum membrane"/>
    <property type="evidence" value="ECO:0007669"/>
    <property type="project" value="UniProtKB-SubCell"/>
</dbReference>
<feature type="transmembrane region" description="Helical" evidence="12">
    <location>
        <begin position="333"/>
        <end position="354"/>
    </location>
</feature>
<organism evidence="15 16">
    <name type="scientific">Callosobruchus maculatus</name>
    <name type="common">Southern cowpea weevil</name>
    <name type="synonym">Pulse bruchid</name>
    <dbReference type="NCBI Taxonomy" id="64391"/>
    <lineage>
        <taxon>Eukaryota</taxon>
        <taxon>Metazoa</taxon>
        <taxon>Ecdysozoa</taxon>
        <taxon>Arthropoda</taxon>
        <taxon>Hexapoda</taxon>
        <taxon>Insecta</taxon>
        <taxon>Pterygota</taxon>
        <taxon>Neoptera</taxon>
        <taxon>Endopterygota</taxon>
        <taxon>Coleoptera</taxon>
        <taxon>Polyphaga</taxon>
        <taxon>Cucujiformia</taxon>
        <taxon>Chrysomeloidea</taxon>
        <taxon>Chrysomelidae</taxon>
        <taxon>Bruchinae</taxon>
        <taxon>Bruchini</taxon>
        <taxon>Callosobruchus</taxon>
    </lineage>
</organism>
<feature type="transmembrane region" description="Helical" evidence="12">
    <location>
        <begin position="280"/>
        <end position="295"/>
    </location>
</feature>
<dbReference type="OrthoDB" id="19039at2759"/>
<feature type="region of interest" description="Disordered" evidence="14">
    <location>
        <begin position="857"/>
        <end position="916"/>
    </location>
</feature>
<reference evidence="15 16" key="1">
    <citation type="submission" date="2019-01" db="EMBL/GenBank/DDBJ databases">
        <authorList>
            <person name="Sayadi A."/>
        </authorList>
    </citation>
    <scope>NUCLEOTIDE SEQUENCE [LARGE SCALE GENOMIC DNA]</scope>
</reference>
<feature type="compositionally biased region" description="Acidic residues" evidence="14">
    <location>
        <begin position="490"/>
        <end position="499"/>
    </location>
</feature>
<keyword evidence="16" id="KW-1185">Reference proteome</keyword>
<feature type="compositionally biased region" description="Acidic residues" evidence="14">
    <location>
        <begin position="794"/>
        <end position="808"/>
    </location>
</feature>
<dbReference type="PANTHER" id="PTHR22760:SF1">
    <property type="entry name" value="DOL-P-MAN:MAN(7)GLCNAC(2)-PP-DOL ALPHA-1,6-MANNOSYLTRANSFERASE"/>
    <property type="match status" value="1"/>
</dbReference>
<keyword evidence="8 12" id="KW-1133">Transmembrane helix</keyword>
<evidence type="ECO:0000256" key="13">
    <source>
        <dbReference type="SAM" id="Coils"/>
    </source>
</evidence>
<comment type="function">
    <text evidence="10">Mannosyltransferase that operates in the biosynthetic pathway of dolichol-linked oligosaccharides, the glycan precursors employed in protein asparagine (N)-glycosylation. The assembly of dolichol-linked oligosaccharides begins on the cytosolic side of the endoplasmic reticulum membrane and finishes in its lumen. The sequential addition of sugars to dolichol pyrophosphate produces dolichol-linked oligosaccharides containing fourteen sugars, including two GlcNAcs, nine mannoses and three glucoses. Once assembled, the oligosaccharide is transferred from the lipid to nascent proteins by oligosaccharyltransferases. In the lumen of the endoplasmic reticulum, adds the eighth mannose residue in an alpha-1,6 linkage onto Man(7)GlcNAc(2)-PP-dolichol to produce Man(8)GlcNAc(2)-PP-dolichol.</text>
</comment>
<evidence type="ECO:0000256" key="8">
    <source>
        <dbReference type="ARBA" id="ARBA00022989"/>
    </source>
</evidence>
<keyword evidence="6 12" id="KW-0812">Transmembrane</keyword>
<sequence length="1223" mass="140947">MSQLMFIVASAHLVYCPFTKVEESFNIQAIHDILYYRFNISQYDHHEFPGVVPRTFLGPMFISLLAAPIVCIFEALDINKFWTQYLVRTILAACVVCSFSLLCKTLEKQFGSRWMQWFIAVTITQSHFMFYLSRPLPNIMVLPLVLLALDGWLRNDNKSFILFSGASIIIFRAELTLLFGILLLSDLYCRRITLKRLFQIAVPGGIAFLMLTVIVDSIFWNRPLWPEGEVLWYNTILNKSSDWGTSPFLWYFYSAIPRGMAASLFLMPIGFILDVRVRKVVVPALLFVLLYSFLPHKELRFIIYVFPFLNVAAATACHRIWENRNKSPVYHFLSLGVAGHLAVNVIFTLFLLSISGTNYPGGTAIARLHRLAKEEPNVKLHICNLAAQTGVTRFTQYNENWTYSKKENLLPGDYELYQFTHLIAEAKSKFSTSLKPYVATHDIIDTIEAFHQVSFNYLSIPPVKIKTKPVLFTLKRKPNYKELLHIQGEESVEENPESSEDGKSGSQENLPLDASTDRSDESAEAQASSLLEEKSQFTKNEIQKSNDDDSESEEQEQVDSKLNRKSSVTQADNSEEHMKEIKKERGFREPLRDSVKTHTEDGDTVKSENVVVRHEEHLEVDPEKPKIIRESASGDRSFLLTDDIHQKVKVAEQNHVGSEEEDDVRTTEGNELFQDKPRFIKLQKVNGKKQKPLHATDVKEDIGMTIKDVEDSEEEDVKTTGNNNLFQVKSQFIKLQKVNEKEQKTSHAADDTIVKEDIGMKIKDVEDEDEKKAFQEKSRFIKIQNEVKQIVEPLESEESEPTDAEDDLPIVKTLPGKSRFVKLRKVEEKQKIEPEIDESKNKPSKFEIKQEKSRFIKLQKVDSDSKNQVSSPESPKYQPPIDYMKAQEKIKTRSIPAPDFVDEDSPETQQKLKTAKKSLLAQSAEEIASVPKIPKKFYQKPLEIKREDISRISKPAVSKFKVGSSKFEDIETKYTTKTKPLAKQQEGRETQIPIIRRLEDEYADNNKQHVKQNIRKLIQKYKRKKMDEEYIADENVRAKQHIRKIIEEERLQQQKDEINRIQEQIMDIIENNPKITNKNFIKSKLEETVIKELVNAIDLKVQSEATLKQFDMNADQNKGSTRRYLPKIPEKFQSEERLEDDLSLLSRSDENYETGEVGTPIAIVEKPVTANVGEMIEEEKIAFVKKFKKANEKLDNILTIIDEIVDTIEVTDEYDEDDPLLYR</sequence>
<evidence type="ECO:0000256" key="7">
    <source>
        <dbReference type="ARBA" id="ARBA00022824"/>
    </source>
</evidence>
<dbReference type="GO" id="GO:0006487">
    <property type="term" value="P:protein N-linked glycosylation"/>
    <property type="evidence" value="ECO:0007669"/>
    <property type="project" value="TreeGrafter"/>
</dbReference>
<keyword evidence="5" id="KW-0808">Transferase</keyword>
<feature type="transmembrane region" description="Helical" evidence="12">
    <location>
        <begin position="197"/>
        <end position="220"/>
    </location>
</feature>
<dbReference type="PANTHER" id="PTHR22760">
    <property type="entry name" value="GLYCOSYLTRANSFERASE"/>
    <property type="match status" value="1"/>
</dbReference>
<keyword evidence="9 12" id="KW-0472">Membrane</keyword>
<evidence type="ECO:0000256" key="4">
    <source>
        <dbReference type="ARBA" id="ARBA00022676"/>
    </source>
</evidence>
<keyword evidence="13" id="KW-0175">Coiled coil</keyword>
<feature type="compositionally biased region" description="Basic and acidic residues" evidence="14">
    <location>
        <begin position="531"/>
        <end position="547"/>
    </location>
</feature>
<feature type="region of interest" description="Disordered" evidence="14">
    <location>
        <begin position="792"/>
        <end position="811"/>
    </location>
</feature>
<comment type="pathway">
    <text evidence="2">Protein modification; protein glycosylation.</text>
</comment>
<evidence type="ECO:0000256" key="10">
    <source>
        <dbReference type="ARBA" id="ARBA00044721"/>
    </source>
</evidence>
<feature type="transmembrane region" description="Helical" evidence="12">
    <location>
        <begin position="85"/>
        <end position="102"/>
    </location>
</feature>
<evidence type="ECO:0000256" key="11">
    <source>
        <dbReference type="ARBA" id="ARBA00048899"/>
    </source>
</evidence>
<proteinExistence type="inferred from homology"/>
<evidence type="ECO:0000256" key="1">
    <source>
        <dbReference type="ARBA" id="ARBA00004477"/>
    </source>
</evidence>
<dbReference type="EC" id="2.4.1.-" evidence="12"/>
<evidence type="ECO:0000256" key="14">
    <source>
        <dbReference type="SAM" id="MobiDB-lite"/>
    </source>
</evidence>
<comment type="similarity">
    <text evidence="3 12">Belongs to the glycosyltransferase 22 family.</text>
</comment>
<gene>
    <name evidence="15" type="ORF">CALMAC_LOCUS10544</name>
</gene>
<evidence type="ECO:0000256" key="9">
    <source>
        <dbReference type="ARBA" id="ARBA00023136"/>
    </source>
</evidence>
<dbReference type="GO" id="GO:0052917">
    <property type="term" value="F:dol-P-Man:Man(7)GlcNAc(2)-PP-Dol alpha-1,6-mannosyltransferase activity"/>
    <property type="evidence" value="ECO:0007669"/>
    <property type="project" value="UniProtKB-EC"/>
</dbReference>
<comment type="subcellular location">
    <subcellularLocation>
        <location evidence="1 12">Endoplasmic reticulum membrane</location>
        <topology evidence="1 12">Multi-pass membrane protein</topology>
    </subcellularLocation>
</comment>
<evidence type="ECO:0000256" key="6">
    <source>
        <dbReference type="ARBA" id="ARBA00022692"/>
    </source>
</evidence>
<feature type="transmembrane region" description="Helical" evidence="12">
    <location>
        <begin position="250"/>
        <end position="273"/>
    </location>
</feature>
<feature type="transmembrane region" description="Helical" evidence="12">
    <location>
        <begin position="56"/>
        <end position="73"/>
    </location>
</feature>